<organism evidence="11 12">
    <name type="scientific">Aspergillus chevalieri</name>
    <name type="common">Eurotium chevalieri</name>
    <dbReference type="NCBI Taxonomy" id="182096"/>
    <lineage>
        <taxon>Eukaryota</taxon>
        <taxon>Fungi</taxon>
        <taxon>Dikarya</taxon>
        <taxon>Ascomycota</taxon>
        <taxon>Pezizomycotina</taxon>
        <taxon>Eurotiomycetes</taxon>
        <taxon>Eurotiomycetidae</taxon>
        <taxon>Eurotiales</taxon>
        <taxon>Aspergillaceae</taxon>
        <taxon>Aspergillus</taxon>
        <taxon>Aspergillus subgen. Aspergillus</taxon>
    </lineage>
</organism>
<gene>
    <name evidence="11" type="ORF">ACHE_40425S</name>
</gene>
<keyword evidence="3 10" id="KW-0732">Signal</keyword>
<keyword evidence="9" id="KW-0812">Transmembrane</keyword>
<dbReference type="EMBL" id="AP024419">
    <property type="protein sequence ID" value="BCR87861.1"/>
    <property type="molecule type" value="Genomic_DNA"/>
</dbReference>
<reference evidence="11" key="1">
    <citation type="submission" date="2021-01" db="EMBL/GenBank/DDBJ databases">
        <authorList>
            <consortium name="Aspergillus chevalieri M1 genome sequencing consortium"/>
            <person name="Kazuki M."/>
            <person name="Futagami T."/>
        </authorList>
    </citation>
    <scope>NUCLEOTIDE SEQUENCE</scope>
    <source>
        <strain evidence="11">M1</strain>
    </source>
</reference>
<comment type="pathway">
    <text evidence="1">Glycan metabolism; L-arabinan degradation.</text>
</comment>
<keyword evidence="12" id="KW-1185">Reference proteome</keyword>
<name>A0A7R7ZNS3_ASPCH</name>
<evidence type="ECO:0000256" key="4">
    <source>
        <dbReference type="ARBA" id="ARBA00022801"/>
    </source>
</evidence>
<dbReference type="InterPro" id="IPR006710">
    <property type="entry name" value="Glyco_hydro_43"/>
</dbReference>
<feature type="chain" id="PRO_5030841786" description="Arabinan endo-1,5-alpha-L-arabinosidase" evidence="10">
    <location>
        <begin position="24"/>
        <end position="412"/>
    </location>
</feature>
<feature type="site" description="Important for catalytic activity, responsible for pKa modulation of the active site Glu and correct orientation of both the proton donor and substrate" evidence="7">
    <location>
        <position position="174"/>
    </location>
</feature>
<evidence type="ECO:0008006" key="13">
    <source>
        <dbReference type="Google" id="ProtNLM"/>
    </source>
</evidence>
<keyword evidence="5 8" id="KW-0326">Glycosidase</keyword>
<proteinExistence type="inferred from homology"/>
<dbReference type="GO" id="GO:0005975">
    <property type="term" value="P:carbohydrate metabolic process"/>
    <property type="evidence" value="ECO:0007669"/>
    <property type="project" value="InterPro"/>
</dbReference>
<evidence type="ECO:0000256" key="2">
    <source>
        <dbReference type="ARBA" id="ARBA00009865"/>
    </source>
</evidence>
<dbReference type="GO" id="GO:0004553">
    <property type="term" value="F:hydrolase activity, hydrolyzing O-glycosyl compounds"/>
    <property type="evidence" value="ECO:0007669"/>
    <property type="project" value="InterPro"/>
</dbReference>
<evidence type="ECO:0000256" key="1">
    <source>
        <dbReference type="ARBA" id="ARBA00004834"/>
    </source>
</evidence>
<dbReference type="AlphaFoldDB" id="A0A7R7ZNS3"/>
<evidence type="ECO:0000256" key="7">
    <source>
        <dbReference type="PIRSR" id="PIRSR606710-2"/>
    </source>
</evidence>
<dbReference type="InterPro" id="IPR023296">
    <property type="entry name" value="Glyco_hydro_beta-prop_sf"/>
</dbReference>
<evidence type="ECO:0000256" key="5">
    <source>
        <dbReference type="ARBA" id="ARBA00023295"/>
    </source>
</evidence>
<feature type="signal peptide" evidence="10">
    <location>
        <begin position="1"/>
        <end position="23"/>
    </location>
</feature>
<dbReference type="Gene3D" id="2.115.10.20">
    <property type="entry name" value="Glycosyl hydrolase domain, family 43"/>
    <property type="match status" value="1"/>
</dbReference>
<evidence type="ECO:0000256" key="8">
    <source>
        <dbReference type="RuleBase" id="RU361187"/>
    </source>
</evidence>
<dbReference type="Pfam" id="PF04616">
    <property type="entry name" value="Glyco_hydro_43"/>
    <property type="match status" value="1"/>
</dbReference>
<accession>A0A7R7ZNS3</accession>
<evidence type="ECO:0000256" key="10">
    <source>
        <dbReference type="SAM" id="SignalP"/>
    </source>
</evidence>
<evidence type="ECO:0000256" key="3">
    <source>
        <dbReference type="ARBA" id="ARBA00022729"/>
    </source>
</evidence>
<feature type="active site" description="Proton acceptor" evidence="6">
    <location>
        <position position="54"/>
    </location>
</feature>
<dbReference type="CDD" id="cd18831">
    <property type="entry name" value="GH43_AnAbnA-like"/>
    <property type="match status" value="1"/>
</dbReference>
<dbReference type="PANTHER" id="PTHR43301:SF5">
    <property type="entry name" value="ARABINAN ENDO-1,5-ALPHA-L-ARABINOSIDASE D-RELATED"/>
    <property type="match status" value="1"/>
</dbReference>
<reference evidence="11" key="2">
    <citation type="submission" date="2021-02" db="EMBL/GenBank/DDBJ databases">
        <title>Aspergillus chevalieri M1 genome sequence.</title>
        <authorList>
            <person name="Kadooka C."/>
            <person name="Mori K."/>
            <person name="Futagami T."/>
        </authorList>
    </citation>
    <scope>NUCLEOTIDE SEQUENCE</scope>
    <source>
        <strain evidence="11">M1</strain>
    </source>
</reference>
<protein>
    <recommendedName>
        <fullName evidence="13">Arabinan endo-1,5-alpha-L-arabinosidase</fullName>
    </recommendedName>
</protein>
<feature type="active site" description="Proton donor" evidence="6">
    <location>
        <position position="232"/>
    </location>
</feature>
<sequence length="412" mass="46094">MSQNMLFLSILLILATLPQWTAAIPAVRLPNKPHIFSETKNYPLPNLGNIQVHDPNIVELDGAFYLFKGGVHVPIHKASSLDGPWQKIGTVLDGPSVIEKQNRTRPWAPTTVQWKNRFYCFYTISKNGVRNSAIGVASSDSIDQGGWTDHGAVINTEKGHLADIYPLTVSNAIDASFIADQSTGKPYLLYGSYWHGIFQIPLADDLLSVEDEERLNAEHLVFLPEHKVKPQEGSFMTYREPYYYLWFSHGKCCDFHKGFPAMGREYSIRVGRSKDVTGPFVDKSGKKLLDGGGTTVYGSNHGLVYAPGGIGVLPENKDHQDIMYYHYLNTTIGFHNSDAQLGWSYIEYIDGWPVARAKASSAPPRANYTINLMVLMCMCFLILNLLRKHSSGLKLIASVAFLVVWVLVWLVR</sequence>
<dbReference type="KEGG" id="ache:ACHE_40425S"/>
<dbReference type="GeneID" id="66982220"/>
<comment type="similarity">
    <text evidence="2 8">Belongs to the glycosyl hydrolase 43 family.</text>
</comment>
<dbReference type="InterPro" id="IPR050727">
    <property type="entry name" value="GH43_arabinanases"/>
</dbReference>
<feature type="transmembrane region" description="Helical" evidence="9">
    <location>
        <begin position="393"/>
        <end position="411"/>
    </location>
</feature>
<dbReference type="RefSeq" id="XP_043136383.1">
    <property type="nucleotide sequence ID" value="XM_043278622.1"/>
</dbReference>
<feature type="transmembrane region" description="Helical" evidence="9">
    <location>
        <begin position="368"/>
        <end position="386"/>
    </location>
</feature>
<evidence type="ECO:0000256" key="9">
    <source>
        <dbReference type="SAM" id="Phobius"/>
    </source>
</evidence>
<keyword evidence="9" id="KW-0472">Membrane</keyword>
<dbReference type="PANTHER" id="PTHR43301">
    <property type="entry name" value="ARABINAN ENDO-1,5-ALPHA-L-ARABINOSIDASE"/>
    <property type="match status" value="1"/>
</dbReference>
<evidence type="ECO:0000313" key="12">
    <source>
        <dbReference type="Proteomes" id="UP000637239"/>
    </source>
</evidence>
<evidence type="ECO:0000256" key="6">
    <source>
        <dbReference type="PIRSR" id="PIRSR606710-1"/>
    </source>
</evidence>
<evidence type="ECO:0000313" key="11">
    <source>
        <dbReference type="EMBL" id="BCR87861.1"/>
    </source>
</evidence>
<keyword evidence="9" id="KW-1133">Transmembrane helix</keyword>
<dbReference type="SUPFAM" id="SSF75005">
    <property type="entry name" value="Arabinanase/levansucrase/invertase"/>
    <property type="match status" value="1"/>
</dbReference>
<dbReference type="Proteomes" id="UP000637239">
    <property type="component" value="Chromosome 4"/>
</dbReference>
<keyword evidence="4 8" id="KW-0378">Hydrolase</keyword>